<keyword evidence="4 5" id="KW-0472">Membrane</keyword>
<evidence type="ECO:0000259" key="6">
    <source>
        <dbReference type="PROSITE" id="PS50850"/>
    </source>
</evidence>
<dbReference type="PANTHER" id="PTHR42718:SF23">
    <property type="entry name" value="MAJOR FACILITATOR SUPERFAMILY (MFS) PROFILE DOMAIN-CONTAINING PROTEIN"/>
    <property type="match status" value="1"/>
</dbReference>
<feature type="domain" description="Major facilitator superfamily (MFS) profile" evidence="6">
    <location>
        <begin position="52"/>
        <end position="513"/>
    </location>
</feature>
<dbReference type="SUPFAM" id="SSF103473">
    <property type="entry name" value="MFS general substrate transporter"/>
    <property type="match status" value="1"/>
</dbReference>
<dbReference type="Gene3D" id="1.20.1250.20">
    <property type="entry name" value="MFS general substrate transporter like domains"/>
    <property type="match status" value="2"/>
</dbReference>
<evidence type="ECO:0000256" key="2">
    <source>
        <dbReference type="ARBA" id="ARBA00022692"/>
    </source>
</evidence>
<evidence type="ECO:0000256" key="3">
    <source>
        <dbReference type="ARBA" id="ARBA00022989"/>
    </source>
</evidence>
<dbReference type="InterPro" id="IPR020846">
    <property type="entry name" value="MFS_dom"/>
</dbReference>
<name>A0AAQ3LZX0_9PEZI</name>
<organism evidence="7 8">
    <name type="scientific">Acrodontium crateriforme</name>
    <dbReference type="NCBI Taxonomy" id="150365"/>
    <lineage>
        <taxon>Eukaryota</taxon>
        <taxon>Fungi</taxon>
        <taxon>Dikarya</taxon>
        <taxon>Ascomycota</taxon>
        <taxon>Pezizomycotina</taxon>
        <taxon>Dothideomycetes</taxon>
        <taxon>Dothideomycetidae</taxon>
        <taxon>Mycosphaerellales</taxon>
        <taxon>Teratosphaeriaceae</taxon>
        <taxon>Acrodontium</taxon>
    </lineage>
</organism>
<feature type="transmembrane region" description="Helical" evidence="5">
    <location>
        <begin position="352"/>
        <end position="375"/>
    </location>
</feature>
<dbReference type="GO" id="GO:0022857">
    <property type="term" value="F:transmembrane transporter activity"/>
    <property type="evidence" value="ECO:0007669"/>
    <property type="project" value="InterPro"/>
</dbReference>
<feature type="transmembrane region" description="Helical" evidence="5">
    <location>
        <begin position="118"/>
        <end position="136"/>
    </location>
</feature>
<keyword evidence="8" id="KW-1185">Reference proteome</keyword>
<dbReference type="PANTHER" id="PTHR42718">
    <property type="entry name" value="MAJOR FACILITATOR SUPERFAMILY MULTIDRUG TRANSPORTER MFSC"/>
    <property type="match status" value="1"/>
</dbReference>
<dbReference type="GO" id="GO:0016020">
    <property type="term" value="C:membrane"/>
    <property type="evidence" value="ECO:0007669"/>
    <property type="project" value="UniProtKB-SubCell"/>
</dbReference>
<feature type="transmembrane region" description="Helical" evidence="5">
    <location>
        <begin position="382"/>
        <end position="399"/>
    </location>
</feature>
<evidence type="ECO:0000256" key="1">
    <source>
        <dbReference type="ARBA" id="ARBA00004141"/>
    </source>
</evidence>
<feature type="transmembrane region" description="Helical" evidence="5">
    <location>
        <begin position="179"/>
        <end position="204"/>
    </location>
</feature>
<proteinExistence type="predicted"/>
<feature type="transmembrane region" description="Helical" evidence="5">
    <location>
        <begin position="210"/>
        <end position="228"/>
    </location>
</feature>
<keyword evidence="3 5" id="KW-1133">Transmembrane helix</keyword>
<keyword evidence="2 5" id="KW-0812">Transmembrane</keyword>
<dbReference type="InterPro" id="IPR011701">
    <property type="entry name" value="MFS"/>
</dbReference>
<feature type="transmembrane region" description="Helical" evidence="5">
    <location>
        <begin position="318"/>
        <end position="340"/>
    </location>
</feature>
<protein>
    <recommendedName>
        <fullName evidence="6">Major facilitator superfamily (MFS) profile domain-containing protein</fullName>
    </recommendedName>
</protein>
<reference evidence="7 8" key="1">
    <citation type="submission" date="2023-11" db="EMBL/GenBank/DDBJ databases">
        <title>An acidophilic fungus is an integral part of prey digestion in a carnivorous sundew plant.</title>
        <authorList>
            <person name="Tsai I.J."/>
        </authorList>
    </citation>
    <scope>NUCLEOTIDE SEQUENCE [LARGE SCALE GENOMIC DNA]</scope>
    <source>
        <strain evidence="7">169a</strain>
    </source>
</reference>
<feature type="transmembrane region" description="Helical" evidence="5">
    <location>
        <begin position="279"/>
        <end position="297"/>
    </location>
</feature>
<dbReference type="InterPro" id="IPR036259">
    <property type="entry name" value="MFS_trans_sf"/>
</dbReference>
<feature type="transmembrane region" description="Helical" evidence="5">
    <location>
        <begin position="248"/>
        <end position="267"/>
    </location>
</feature>
<comment type="subcellular location">
    <subcellularLocation>
        <location evidence="1">Membrane</location>
        <topology evidence="1">Multi-pass membrane protein</topology>
    </subcellularLocation>
</comment>
<dbReference type="EMBL" id="CP138581">
    <property type="protein sequence ID" value="WPG98883.1"/>
    <property type="molecule type" value="Genomic_DNA"/>
</dbReference>
<feature type="transmembrane region" description="Helical" evidence="5">
    <location>
        <begin position="405"/>
        <end position="425"/>
    </location>
</feature>
<evidence type="ECO:0000313" key="8">
    <source>
        <dbReference type="Proteomes" id="UP001303373"/>
    </source>
</evidence>
<feature type="transmembrane region" description="Helical" evidence="5">
    <location>
        <begin position="148"/>
        <end position="167"/>
    </location>
</feature>
<gene>
    <name evidence="7" type="ORF">R9X50_00168300</name>
</gene>
<feature type="transmembrane region" description="Helical" evidence="5">
    <location>
        <begin position="50"/>
        <end position="76"/>
    </location>
</feature>
<evidence type="ECO:0000256" key="5">
    <source>
        <dbReference type="SAM" id="Phobius"/>
    </source>
</evidence>
<evidence type="ECO:0000313" key="7">
    <source>
        <dbReference type="EMBL" id="WPG98883.1"/>
    </source>
</evidence>
<dbReference type="PROSITE" id="PS50850">
    <property type="entry name" value="MFS"/>
    <property type="match status" value="1"/>
</dbReference>
<evidence type="ECO:0000256" key="4">
    <source>
        <dbReference type="ARBA" id="ARBA00023136"/>
    </source>
</evidence>
<feature type="transmembrane region" description="Helical" evidence="5">
    <location>
        <begin position="446"/>
        <end position="467"/>
    </location>
</feature>
<dbReference type="Pfam" id="PF07690">
    <property type="entry name" value="MFS_1"/>
    <property type="match status" value="1"/>
</dbReference>
<dbReference type="AlphaFoldDB" id="A0AAQ3LZX0"/>
<feature type="transmembrane region" description="Helical" evidence="5">
    <location>
        <begin position="88"/>
        <end position="106"/>
    </location>
</feature>
<feature type="transmembrane region" description="Helical" evidence="5">
    <location>
        <begin position="487"/>
        <end position="508"/>
    </location>
</feature>
<dbReference type="Proteomes" id="UP001303373">
    <property type="component" value="Chromosome 2"/>
</dbReference>
<accession>A0AAQ3LZX0</accession>
<sequence>MGKIQDADGAIGLVPIITQIGAEPALEAIQPLEQNNNARPACFKNTFQEIMFVLTATMAIAMGSVLSGSITVTSSLIAEDLNMTTAELTWVSASSSLAGGAFLLFFGRVADLFGRKSLFVASLFLFSVFALVAGFAKTPISLDVINGIMGVTSASTIPPAVGLLGVIYEKPSKRKNAAFACFSAGNPLGFVFGTMFGGISASLFNWRAAFWLQAIIFLIFTLIGLWAIPRDTAATEPLNMETLKRFDIIGVFCVVFGIGMVSAALSLGETAPHGWTTNYVLALLIIGILLMVGFVFWDTYFKYPLVPMKIWKDRNFSLVLVILMLGDMAFAPGSFFISLFMQKILNLSPIHVAVRLLPMVIMGLAANIFAGLVLHRISNKKLMLTGALAYTMATVLLVLNRADSSYWAFCFPSFALFVIGADFQFNVANMYVMSSMPSSQQSVAGGIFQTASKICVTIGFGVCTAIFNSVEEKPTLSGFWDTATQPYTATFLFGVASSALGLILVPLLDIGTQGGEKQD</sequence>